<dbReference type="Gene3D" id="3.40.960.10">
    <property type="entry name" value="VSR Endonuclease"/>
    <property type="match status" value="1"/>
</dbReference>
<protein>
    <submittedName>
        <fullName evidence="1">Zn-ribbon and HTH transcriptional regulator</fullName>
    </submittedName>
</protein>
<gene>
    <name evidence="1" type="ORF">HNP81_002805</name>
</gene>
<dbReference type="Gene3D" id="2.20.28.30">
    <property type="entry name" value="RNA polymerase ii, chain L"/>
    <property type="match status" value="1"/>
</dbReference>
<dbReference type="InterPro" id="IPR007929">
    <property type="entry name" value="DUF723"/>
</dbReference>
<proteinExistence type="predicted"/>
<evidence type="ECO:0000313" key="2">
    <source>
        <dbReference type="Proteomes" id="UP000626697"/>
    </source>
</evidence>
<organism evidence="1 2">
    <name type="scientific">Peribacillus huizhouensis</name>
    <dbReference type="NCBI Taxonomy" id="1501239"/>
    <lineage>
        <taxon>Bacteria</taxon>
        <taxon>Bacillati</taxon>
        <taxon>Bacillota</taxon>
        <taxon>Bacilli</taxon>
        <taxon>Bacillales</taxon>
        <taxon>Bacillaceae</taxon>
        <taxon>Peribacillus</taxon>
    </lineage>
</organism>
<keyword evidence="2" id="KW-1185">Reference proteome</keyword>
<dbReference type="EMBL" id="JACJHX010000008">
    <property type="protein sequence ID" value="MBA9027515.1"/>
    <property type="molecule type" value="Genomic_DNA"/>
</dbReference>
<evidence type="ECO:0000313" key="1">
    <source>
        <dbReference type="EMBL" id="MBA9027515.1"/>
    </source>
</evidence>
<dbReference type="Proteomes" id="UP000626697">
    <property type="component" value="Unassembled WGS sequence"/>
</dbReference>
<dbReference type="Pfam" id="PF05265">
    <property type="entry name" value="DUF723"/>
    <property type="match status" value="1"/>
</dbReference>
<comment type="caution">
    <text evidence="1">The sequence shown here is derived from an EMBL/GenBank/DDBJ whole genome shotgun (WGS) entry which is preliminary data.</text>
</comment>
<sequence length="446" mass="51101">MAVRKTNEEFIKEVSEILGEGYEVLTEYVSAKTKVRIKHSCGNIYEATPDKIKSRGQKCPECYNAAKTRVKNHEVVFLKSFADLSKGEYELRSQYEGMFKSIDIKHIVCGHEYKVRPSNFVNGKRCPKCALIAGGIKRRKSREDFALEIKEKFNGNILVVTKYVDSLTNTEFRCQKHGFNFFTKPYTIINAKYACPKCAQGVVDSGSYKREVVENTNGEYLVLSNYNNSNEHVTYLHVVCGERFDKLPYDFNTREVPCTACSFKKRVESQTKPHGIFVEQIEEKYSGSIAIVSEYVGAFKLITAKCTDCGTEFSRSATSLLRGIKCPSCGANTTHGESRVEDYLKSKDIKFHKQYKFDDCRHIKPLPFDFCVLNGDSNIKCLIEFDGEQHFKPIKFFGGHEAFRKRKVLDEIKTTYCLRKGIKLVRIPYYEFDNIENILEQEVSGL</sequence>
<name>A0ABR6CRD0_9BACI</name>
<reference evidence="1 2" key="1">
    <citation type="submission" date="2020-08" db="EMBL/GenBank/DDBJ databases">
        <title>Genomic Encyclopedia of Type Strains, Phase IV (KMG-IV): sequencing the most valuable type-strain genomes for metagenomic binning, comparative biology and taxonomic classification.</title>
        <authorList>
            <person name="Goeker M."/>
        </authorList>
    </citation>
    <scope>NUCLEOTIDE SEQUENCE [LARGE SCALE GENOMIC DNA]</scope>
    <source>
        <strain evidence="1 2">DSM 105481</strain>
    </source>
</reference>
<accession>A0ABR6CRD0</accession>